<evidence type="ECO:0000313" key="4">
    <source>
        <dbReference type="Proteomes" id="UP000076761"/>
    </source>
</evidence>
<dbReference type="InParanoid" id="A0A165Q0N3"/>
<proteinExistence type="predicted"/>
<keyword evidence="2" id="KW-0812">Transmembrane</keyword>
<sequence length="365" mass="40100">MSTVNMTDTCAPSLLSCDSSDSGSNRPSWPQTPTEQLSQEPAFNVVLLCESNSAPNVRHRTPKAKYKAAVTSAKRLKGTFIRKVIGLRTHISSTDSDGVLIDAGDIISDSMTTASPDFATMEDGDETGTYVFEPEEPHENIREVSPASAKAIEDKPNGELRQLEDLDDEPAGWECPCQSLPLTPLEDIAEDTKSPLLQLLPSPNQRPFGIGEAVNLPLRVLFFLPWCILVGAAIMVCPAMVPVIAFRTGYFSDRMSSCVHRLAYYIDSAAYHVFIFVAFLGFTGWYLPDLRLLLILVLTLATLCAWGEFLLGRRGDRNEDELTAIWASLKNSRRVDGDVIVSGLSFQPPLLKLKEDDLVRGCSCP</sequence>
<dbReference type="Proteomes" id="UP000076761">
    <property type="component" value="Unassembled WGS sequence"/>
</dbReference>
<dbReference type="OrthoDB" id="2752889at2759"/>
<name>A0A165Q0N3_9AGAM</name>
<accession>A0A165Q0N3</accession>
<protein>
    <submittedName>
        <fullName evidence="3">Uncharacterized protein</fullName>
    </submittedName>
</protein>
<evidence type="ECO:0000313" key="3">
    <source>
        <dbReference type="EMBL" id="KZT21753.1"/>
    </source>
</evidence>
<organism evidence="3 4">
    <name type="scientific">Neolentinus lepideus HHB14362 ss-1</name>
    <dbReference type="NCBI Taxonomy" id="1314782"/>
    <lineage>
        <taxon>Eukaryota</taxon>
        <taxon>Fungi</taxon>
        <taxon>Dikarya</taxon>
        <taxon>Basidiomycota</taxon>
        <taxon>Agaricomycotina</taxon>
        <taxon>Agaricomycetes</taxon>
        <taxon>Gloeophyllales</taxon>
        <taxon>Gloeophyllaceae</taxon>
        <taxon>Neolentinus</taxon>
    </lineage>
</organism>
<feature type="transmembrane region" description="Helical" evidence="2">
    <location>
        <begin position="223"/>
        <end position="250"/>
    </location>
</feature>
<reference evidence="3 4" key="1">
    <citation type="journal article" date="2016" name="Mol. Biol. Evol.">
        <title>Comparative Genomics of Early-Diverging Mushroom-Forming Fungi Provides Insights into the Origins of Lignocellulose Decay Capabilities.</title>
        <authorList>
            <person name="Nagy L.G."/>
            <person name="Riley R."/>
            <person name="Tritt A."/>
            <person name="Adam C."/>
            <person name="Daum C."/>
            <person name="Floudas D."/>
            <person name="Sun H."/>
            <person name="Yadav J.S."/>
            <person name="Pangilinan J."/>
            <person name="Larsson K.H."/>
            <person name="Matsuura K."/>
            <person name="Barry K."/>
            <person name="Labutti K."/>
            <person name="Kuo R."/>
            <person name="Ohm R.A."/>
            <person name="Bhattacharya S.S."/>
            <person name="Shirouzu T."/>
            <person name="Yoshinaga Y."/>
            <person name="Martin F.M."/>
            <person name="Grigoriev I.V."/>
            <person name="Hibbett D.S."/>
        </authorList>
    </citation>
    <scope>NUCLEOTIDE SEQUENCE [LARGE SCALE GENOMIC DNA]</scope>
    <source>
        <strain evidence="3 4">HHB14362 ss-1</strain>
    </source>
</reference>
<keyword evidence="2" id="KW-0472">Membrane</keyword>
<feature type="transmembrane region" description="Helical" evidence="2">
    <location>
        <begin position="262"/>
        <end position="286"/>
    </location>
</feature>
<feature type="compositionally biased region" description="Low complexity" evidence="1">
    <location>
        <begin position="15"/>
        <end position="24"/>
    </location>
</feature>
<evidence type="ECO:0000256" key="1">
    <source>
        <dbReference type="SAM" id="MobiDB-lite"/>
    </source>
</evidence>
<evidence type="ECO:0000256" key="2">
    <source>
        <dbReference type="SAM" id="Phobius"/>
    </source>
</evidence>
<dbReference type="EMBL" id="KV425603">
    <property type="protein sequence ID" value="KZT21753.1"/>
    <property type="molecule type" value="Genomic_DNA"/>
</dbReference>
<gene>
    <name evidence="3" type="ORF">NEOLEDRAFT_727996</name>
</gene>
<feature type="region of interest" description="Disordered" evidence="1">
    <location>
        <begin position="15"/>
        <end position="37"/>
    </location>
</feature>
<feature type="transmembrane region" description="Helical" evidence="2">
    <location>
        <begin position="292"/>
        <end position="311"/>
    </location>
</feature>
<keyword evidence="2" id="KW-1133">Transmembrane helix</keyword>
<keyword evidence="4" id="KW-1185">Reference proteome</keyword>
<dbReference type="AlphaFoldDB" id="A0A165Q0N3"/>
<feature type="compositionally biased region" description="Polar residues" evidence="1">
    <location>
        <begin position="25"/>
        <end position="37"/>
    </location>
</feature>